<evidence type="ECO:0000313" key="6">
    <source>
        <dbReference type="EMBL" id="MFD0868977.1"/>
    </source>
</evidence>
<comment type="pathway">
    <text evidence="4">Amino-acid biosynthesis; D-alanine biosynthesis; D-alanine from L-alanine: step 1/1.</text>
</comment>
<reference evidence="7" key="1">
    <citation type="journal article" date="2019" name="Int. J. Syst. Evol. Microbiol.">
        <title>The Global Catalogue of Microorganisms (GCM) 10K type strain sequencing project: providing services to taxonomists for standard genome sequencing and annotation.</title>
        <authorList>
            <consortium name="The Broad Institute Genomics Platform"/>
            <consortium name="The Broad Institute Genome Sequencing Center for Infectious Disease"/>
            <person name="Wu L."/>
            <person name="Ma J."/>
        </authorList>
    </citation>
    <scope>NUCLEOTIDE SEQUENCE [LARGE SCALE GENOMIC DNA]</scope>
    <source>
        <strain evidence="7">CCUG 57263</strain>
    </source>
</reference>
<dbReference type="SMART" id="SM01005">
    <property type="entry name" value="Ala_racemase_C"/>
    <property type="match status" value="1"/>
</dbReference>
<dbReference type="InterPro" id="IPR029066">
    <property type="entry name" value="PLP-binding_barrel"/>
</dbReference>
<evidence type="ECO:0000259" key="5">
    <source>
        <dbReference type="SMART" id="SM01005"/>
    </source>
</evidence>
<sequence>MVVKPRYRHTWADVHLDAIRHNIKEIRRRLPQKTKFMTAVKADGYGHGAVQAAAAALQAGSDALAVGLISEALQLRESGIQVPILVLTPALPADADLAAEYGISLTVCDEGWLREMRRHKQSRKPLRVHVKMDTGLGRIGIRHFSEWEAMAPYLQSEDLIVEGVYTHFATANQADSDYYKRQFSRFKEMRGWVADSGFAGFIAHCSNSAAALQYPEFSLDMVRVGAAVYGINPCDGEVKRRLDVELKPTLSLHSEIVQVKYVKQGASIGYDRSYTAVCDEWLGTVSIGYADGCCKGYQGFYTLVDGQAAPIAGNICMDQIIIRLPRYYPVGTPVTLIGKQRDREIKLNDLADHIGSIPQQVLAMITARVPRIYRGAESMSEIISARALSKATG</sequence>
<evidence type="ECO:0000256" key="2">
    <source>
        <dbReference type="ARBA" id="ARBA00022898"/>
    </source>
</evidence>
<dbReference type="SUPFAM" id="SSF50621">
    <property type="entry name" value="Alanine racemase C-terminal domain-like"/>
    <property type="match status" value="1"/>
</dbReference>
<dbReference type="Proteomes" id="UP001597120">
    <property type="component" value="Unassembled WGS sequence"/>
</dbReference>
<dbReference type="EMBL" id="JBHTIU010000027">
    <property type="protein sequence ID" value="MFD0868977.1"/>
    <property type="molecule type" value="Genomic_DNA"/>
</dbReference>
<comment type="function">
    <text evidence="4">Catalyzes the interconversion of L-alanine and D-alanine. May also act on other amino acids.</text>
</comment>
<feature type="binding site" evidence="4">
    <location>
        <position position="138"/>
    </location>
    <ligand>
        <name>substrate</name>
    </ligand>
</feature>
<dbReference type="InterPro" id="IPR020622">
    <property type="entry name" value="Ala_racemase_pyridoxalP-BS"/>
</dbReference>
<keyword evidence="3 4" id="KW-0413">Isomerase</keyword>
<feature type="domain" description="Alanine racemase C-terminal" evidence="5">
    <location>
        <begin position="249"/>
        <end position="374"/>
    </location>
</feature>
<feature type="active site" description="Proton acceptor; specific for L-alanine" evidence="4">
    <location>
        <position position="270"/>
    </location>
</feature>
<dbReference type="RefSeq" id="WP_379287171.1">
    <property type="nucleotide sequence ID" value="NZ_JBHTIU010000027.1"/>
</dbReference>
<organism evidence="6 7">
    <name type="scientific">Paenibacillus residui</name>
    <dbReference type="NCBI Taxonomy" id="629724"/>
    <lineage>
        <taxon>Bacteria</taxon>
        <taxon>Bacillati</taxon>
        <taxon>Bacillota</taxon>
        <taxon>Bacilli</taxon>
        <taxon>Bacillales</taxon>
        <taxon>Paenibacillaceae</taxon>
        <taxon>Paenibacillus</taxon>
    </lineage>
</organism>
<accession>A0ABW3D6I3</accession>
<evidence type="ECO:0000256" key="4">
    <source>
        <dbReference type="HAMAP-Rule" id="MF_01201"/>
    </source>
</evidence>
<dbReference type="Gene3D" id="2.40.37.10">
    <property type="entry name" value="Lyase, Ornithine Decarboxylase, Chain A, domain 1"/>
    <property type="match status" value="1"/>
</dbReference>
<dbReference type="EC" id="5.1.1.1" evidence="4"/>
<gene>
    <name evidence="6" type="primary">alr</name>
    <name evidence="6" type="ORF">ACFQ03_07430</name>
</gene>
<dbReference type="PANTHER" id="PTHR30511">
    <property type="entry name" value="ALANINE RACEMASE"/>
    <property type="match status" value="1"/>
</dbReference>
<dbReference type="PROSITE" id="PS00395">
    <property type="entry name" value="ALANINE_RACEMASE"/>
    <property type="match status" value="1"/>
</dbReference>
<evidence type="ECO:0000313" key="7">
    <source>
        <dbReference type="Proteomes" id="UP001597120"/>
    </source>
</evidence>
<protein>
    <recommendedName>
        <fullName evidence="4">Alanine racemase</fullName>
        <ecNumber evidence="4">5.1.1.1</ecNumber>
    </recommendedName>
</protein>
<feature type="active site" description="Proton acceptor; specific for D-alanine" evidence="4">
    <location>
        <position position="41"/>
    </location>
</feature>
<feature type="binding site" evidence="4">
    <location>
        <position position="317"/>
    </location>
    <ligand>
        <name>substrate</name>
    </ligand>
</feature>
<dbReference type="GO" id="GO:0008784">
    <property type="term" value="F:alanine racemase activity"/>
    <property type="evidence" value="ECO:0007669"/>
    <property type="project" value="UniProtKB-EC"/>
</dbReference>
<dbReference type="InterPro" id="IPR011079">
    <property type="entry name" value="Ala_racemase_C"/>
</dbReference>
<comment type="catalytic activity">
    <reaction evidence="4">
        <text>L-alanine = D-alanine</text>
        <dbReference type="Rhea" id="RHEA:20249"/>
        <dbReference type="ChEBI" id="CHEBI:57416"/>
        <dbReference type="ChEBI" id="CHEBI:57972"/>
        <dbReference type="EC" id="5.1.1.1"/>
    </reaction>
</comment>
<dbReference type="NCBIfam" id="TIGR00492">
    <property type="entry name" value="alr"/>
    <property type="match status" value="1"/>
</dbReference>
<dbReference type="InterPro" id="IPR009006">
    <property type="entry name" value="Ala_racemase/Decarboxylase_C"/>
</dbReference>
<dbReference type="InterPro" id="IPR000821">
    <property type="entry name" value="Ala_racemase"/>
</dbReference>
<dbReference type="Gene3D" id="3.20.20.10">
    <property type="entry name" value="Alanine racemase"/>
    <property type="match status" value="1"/>
</dbReference>
<dbReference type="PRINTS" id="PR00992">
    <property type="entry name" value="ALARACEMASE"/>
</dbReference>
<feature type="modified residue" description="N6-(pyridoxal phosphate)lysine" evidence="4">
    <location>
        <position position="41"/>
    </location>
</feature>
<dbReference type="InterPro" id="IPR001608">
    <property type="entry name" value="Ala_racemase_N"/>
</dbReference>
<name>A0ABW3D6I3_9BACL</name>
<evidence type="ECO:0000256" key="3">
    <source>
        <dbReference type="ARBA" id="ARBA00023235"/>
    </source>
</evidence>
<comment type="caution">
    <text evidence="6">The sequence shown here is derived from an EMBL/GenBank/DDBJ whole genome shotgun (WGS) entry which is preliminary data.</text>
</comment>
<evidence type="ECO:0000256" key="1">
    <source>
        <dbReference type="ARBA" id="ARBA00001933"/>
    </source>
</evidence>
<comment type="similarity">
    <text evidence="4">Belongs to the alanine racemase family.</text>
</comment>
<comment type="cofactor">
    <cofactor evidence="1 4">
        <name>pyridoxal 5'-phosphate</name>
        <dbReference type="ChEBI" id="CHEBI:597326"/>
    </cofactor>
</comment>
<dbReference type="HAMAP" id="MF_01201">
    <property type="entry name" value="Ala_racemase"/>
    <property type="match status" value="1"/>
</dbReference>
<dbReference type="PANTHER" id="PTHR30511:SF0">
    <property type="entry name" value="ALANINE RACEMASE, CATABOLIC-RELATED"/>
    <property type="match status" value="1"/>
</dbReference>
<proteinExistence type="inferred from homology"/>
<dbReference type="CDD" id="cd00430">
    <property type="entry name" value="PLPDE_III_AR"/>
    <property type="match status" value="1"/>
</dbReference>
<keyword evidence="2 4" id="KW-0663">Pyridoxal phosphate</keyword>
<dbReference type="SUPFAM" id="SSF51419">
    <property type="entry name" value="PLP-binding barrel"/>
    <property type="match status" value="1"/>
</dbReference>
<dbReference type="Pfam" id="PF01168">
    <property type="entry name" value="Ala_racemase_N"/>
    <property type="match status" value="1"/>
</dbReference>
<keyword evidence="7" id="KW-1185">Reference proteome</keyword>
<dbReference type="Pfam" id="PF00842">
    <property type="entry name" value="Ala_racemase_C"/>
    <property type="match status" value="1"/>
</dbReference>